<reference evidence="3" key="1">
    <citation type="journal article" date="2014" name="Nat. Genet.">
        <title>Genome of the human hookworm Necator americanus.</title>
        <authorList>
            <person name="Tang Y.T."/>
            <person name="Gao X."/>
            <person name="Rosa B.A."/>
            <person name="Abubucker S."/>
            <person name="Hallsworth-Pepin K."/>
            <person name="Martin J."/>
            <person name="Tyagi R."/>
            <person name="Heizer E."/>
            <person name="Zhang X."/>
            <person name="Bhonagiri-Palsikar V."/>
            <person name="Minx P."/>
            <person name="Warren W.C."/>
            <person name="Wang Q."/>
            <person name="Zhan B."/>
            <person name="Hotez P.J."/>
            <person name="Sternberg P.W."/>
            <person name="Dougall A."/>
            <person name="Gaze S.T."/>
            <person name="Mulvenna J."/>
            <person name="Sotillo J."/>
            <person name="Ranganathan S."/>
            <person name="Rabelo E.M."/>
            <person name="Wilson R.K."/>
            <person name="Felgner P.L."/>
            <person name="Bethony J."/>
            <person name="Hawdon J.M."/>
            <person name="Gasser R.B."/>
            <person name="Loukas A."/>
            <person name="Mitreva M."/>
        </authorList>
    </citation>
    <scope>NUCLEOTIDE SEQUENCE [LARGE SCALE GENOMIC DNA]</scope>
</reference>
<dbReference type="EMBL" id="KI660073">
    <property type="protein sequence ID" value="ETN78128.1"/>
    <property type="molecule type" value="Genomic_DNA"/>
</dbReference>
<accession>W2T8C0</accession>
<feature type="compositionally biased region" description="Basic residues" evidence="1">
    <location>
        <begin position="119"/>
        <end position="129"/>
    </location>
</feature>
<dbReference type="STRING" id="51031.W2T8C0"/>
<sequence length="252" mass="28685">MKTPERTASPMVKQENVRQVVKQEEEKPAERFRFKPQVPRPTPVSPLKPTAPKRETPVEVGLPGKDVNSREIRNHLEENENVPVANCVKPPPIRLKVKFDGAKPYIENNENSEKDGEKKHRKHKKKKKERDKEHKEGHIHVKVKHRTKGDRKHKKKKKEKSSPQELVAVTKNGKRLKVKFGLGGSDTRSSTPNKLSASVEISEPQPTHQPSMHEPSTSKASAVVCYFPCYSFKKRFCTVLDQLNIISTCTQG</sequence>
<organism evidence="2 3">
    <name type="scientific">Necator americanus</name>
    <name type="common">Human hookworm</name>
    <dbReference type="NCBI Taxonomy" id="51031"/>
    <lineage>
        <taxon>Eukaryota</taxon>
        <taxon>Metazoa</taxon>
        <taxon>Ecdysozoa</taxon>
        <taxon>Nematoda</taxon>
        <taxon>Chromadorea</taxon>
        <taxon>Rhabditida</taxon>
        <taxon>Rhabditina</taxon>
        <taxon>Rhabditomorpha</taxon>
        <taxon>Strongyloidea</taxon>
        <taxon>Ancylostomatidae</taxon>
        <taxon>Bunostominae</taxon>
        <taxon>Necator</taxon>
    </lineage>
</organism>
<feature type="compositionally biased region" description="Basic and acidic residues" evidence="1">
    <location>
        <begin position="21"/>
        <end position="33"/>
    </location>
</feature>
<dbReference type="AlphaFoldDB" id="W2T8C0"/>
<feature type="region of interest" description="Disordered" evidence="1">
    <location>
        <begin position="1"/>
        <end position="67"/>
    </location>
</feature>
<feature type="compositionally biased region" description="Basic residues" evidence="1">
    <location>
        <begin position="140"/>
        <end position="159"/>
    </location>
</feature>
<evidence type="ECO:0000256" key="1">
    <source>
        <dbReference type="SAM" id="MobiDB-lite"/>
    </source>
</evidence>
<feature type="compositionally biased region" description="Polar residues" evidence="1">
    <location>
        <begin position="186"/>
        <end position="196"/>
    </location>
</feature>
<protein>
    <submittedName>
        <fullName evidence="2">Uncharacterized protein</fullName>
    </submittedName>
</protein>
<feature type="compositionally biased region" description="Polar residues" evidence="1">
    <location>
        <begin position="204"/>
        <end position="217"/>
    </location>
</feature>
<proteinExistence type="predicted"/>
<feature type="region of interest" description="Disordered" evidence="1">
    <location>
        <begin position="98"/>
        <end position="217"/>
    </location>
</feature>
<evidence type="ECO:0000313" key="2">
    <source>
        <dbReference type="EMBL" id="ETN78128.1"/>
    </source>
</evidence>
<dbReference type="KEGG" id="nai:NECAME_10578"/>
<name>W2T8C0_NECAM</name>
<evidence type="ECO:0000313" key="3">
    <source>
        <dbReference type="Proteomes" id="UP000053676"/>
    </source>
</evidence>
<dbReference type="OrthoDB" id="2556847at2759"/>
<gene>
    <name evidence="2" type="ORF">NECAME_10578</name>
</gene>
<dbReference type="Proteomes" id="UP000053676">
    <property type="component" value="Unassembled WGS sequence"/>
</dbReference>
<keyword evidence="3" id="KW-1185">Reference proteome</keyword>
<feature type="compositionally biased region" description="Basic and acidic residues" evidence="1">
    <location>
        <begin position="130"/>
        <end position="139"/>
    </location>
</feature>